<evidence type="ECO:0000256" key="10">
    <source>
        <dbReference type="ARBA" id="ARBA00023128"/>
    </source>
</evidence>
<evidence type="ECO:0000256" key="9">
    <source>
        <dbReference type="ARBA" id="ARBA00023004"/>
    </source>
</evidence>
<keyword evidence="8" id="KW-0560">Oxidoreductase</keyword>
<evidence type="ECO:0000256" key="6">
    <source>
        <dbReference type="ARBA" id="ARBA00022964"/>
    </source>
</evidence>
<comment type="subunit">
    <text evidence="12">Homodimer. Monomer. Interacts with TST. May interact with RELA.</text>
</comment>
<keyword evidence="4" id="KW-0479">Metal-binding</keyword>
<dbReference type="AlphaFoldDB" id="A0A8S1DAV2"/>
<organism evidence="17 18">
    <name type="scientific">Cloeon dipterum</name>
    <dbReference type="NCBI Taxonomy" id="197152"/>
    <lineage>
        <taxon>Eukaryota</taxon>
        <taxon>Metazoa</taxon>
        <taxon>Ecdysozoa</taxon>
        <taxon>Arthropoda</taxon>
        <taxon>Hexapoda</taxon>
        <taxon>Insecta</taxon>
        <taxon>Pterygota</taxon>
        <taxon>Palaeoptera</taxon>
        <taxon>Ephemeroptera</taxon>
        <taxon>Pisciforma</taxon>
        <taxon>Baetidae</taxon>
        <taxon>Cloeon</taxon>
    </lineage>
</organism>
<comment type="similarity">
    <text evidence="3">Belongs to the metallo-beta-lactamase superfamily. Glyoxalase II family.</text>
</comment>
<comment type="caution">
    <text evidence="17">The sequence shown here is derived from an EMBL/GenBank/DDBJ whole genome shotgun (WGS) entry which is preliminary data.</text>
</comment>
<dbReference type="EC" id="1.13.11.18" evidence="13"/>
<dbReference type="GO" id="GO:0006749">
    <property type="term" value="P:glutathione metabolic process"/>
    <property type="evidence" value="ECO:0007669"/>
    <property type="project" value="InterPro"/>
</dbReference>
<evidence type="ECO:0000256" key="13">
    <source>
        <dbReference type="ARBA" id="ARBA00066686"/>
    </source>
</evidence>
<proteinExistence type="inferred from homology"/>
<reference evidence="17 18" key="1">
    <citation type="submission" date="2020-04" db="EMBL/GenBank/DDBJ databases">
        <authorList>
            <person name="Alioto T."/>
            <person name="Alioto T."/>
            <person name="Gomez Garrido J."/>
        </authorList>
    </citation>
    <scope>NUCLEOTIDE SEQUENCE [LARGE SCALE GENOMIC DNA]</scope>
</reference>
<dbReference type="Gene3D" id="3.60.15.10">
    <property type="entry name" value="Ribonuclease Z/Hydroxyacylglutathione hydrolase-like"/>
    <property type="match status" value="1"/>
</dbReference>
<evidence type="ECO:0000259" key="16">
    <source>
        <dbReference type="SMART" id="SM00849"/>
    </source>
</evidence>
<evidence type="ECO:0000313" key="18">
    <source>
        <dbReference type="Proteomes" id="UP000494165"/>
    </source>
</evidence>
<keyword evidence="7" id="KW-0007">Acetylation</keyword>
<comment type="subcellular location">
    <subcellularLocation>
        <location evidence="2">Mitochondrion</location>
    </subcellularLocation>
</comment>
<dbReference type="EMBL" id="CADEPI010000215">
    <property type="protein sequence ID" value="CAB3380742.1"/>
    <property type="molecule type" value="Genomic_DNA"/>
</dbReference>
<evidence type="ECO:0000256" key="11">
    <source>
        <dbReference type="ARBA" id="ARBA00050990"/>
    </source>
</evidence>
<dbReference type="Pfam" id="PF00753">
    <property type="entry name" value="Lactamase_B"/>
    <property type="match status" value="1"/>
</dbReference>
<evidence type="ECO:0000256" key="14">
    <source>
        <dbReference type="ARBA" id="ARBA00067300"/>
    </source>
</evidence>
<keyword evidence="5" id="KW-0809">Transit peptide</keyword>
<evidence type="ECO:0000313" key="17">
    <source>
        <dbReference type="EMBL" id="CAB3380742.1"/>
    </source>
</evidence>
<dbReference type="InterPro" id="IPR051682">
    <property type="entry name" value="Mito_Persulfide_Diox"/>
</dbReference>
<accession>A0A8S1DAV2</accession>
<keyword evidence="9" id="KW-0408">Iron</keyword>
<dbReference type="PANTHER" id="PTHR43084:SF1">
    <property type="entry name" value="PERSULFIDE DIOXYGENASE ETHE1, MITOCHONDRIAL"/>
    <property type="match status" value="1"/>
</dbReference>
<dbReference type="PANTHER" id="PTHR43084">
    <property type="entry name" value="PERSULFIDE DIOXYGENASE ETHE1"/>
    <property type="match status" value="1"/>
</dbReference>
<comment type="cofactor">
    <cofactor evidence="1">
        <name>Fe(2+)</name>
        <dbReference type="ChEBI" id="CHEBI:29033"/>
    </cofactor>
</comment>
<dbReference type="SUPFAM" id="SSF56281">
    <property type="entry name" value="Metallo-hydrolase/oxidoreductase"/>
    <property type="match status" value="1"/>
</dbReference>
<dbReference type="Proteomes" id="UP000494165">
    <property type="component" value="Unassembled WGS sequence"/>
</dbReference>
<dbReference type="GO" id="GO:0070813">
    <property type="term" value="P:hydrogen sulfide metabolic process"/>
    <property type="evidence" value="ECO:0007669"/>
    <property type="project" value="TreeGrafter"/>
</dbReference>
<evidence type="ECO:0000256" key="2">
    <source>
        <dbReference type="ARBA" id="ARBA00004173"/>
    </source>
</evidence>
<dbReference type="GO" id="GO:0046872">
    <property type="term" value="F:metal ion binding"/>
    <property type="evidence" value="ECO:0007669"/>
    <property type="project" value="UniProtKB-KW"/>
</dbReference>
<protein>
    <recommendedName>
        <fullName evidence="14">Persulfide dioxygenase ETHE1, mitochondrial</fullName>
        <ecNumber evidence="13">1.13.11.18</ecNumber>
    </recommendedName>
    <alternativeName>
        <fullName evidence="15">Sulfur dioxygenase ETHE1</fullName>
    </alternativeName>
</protein>
<dbReference type="OrthoDB" id="449487at2759"/>
<dbReference type="InterPro" id="IPR036866">
    <property type="entry name" value="RibonucZ/Hydroxyglut_hydro"/>
</dbReference>
<name>A0A8S1DAV2_9INSE</name>
<dbReference type="GO" id="GO:0031123">
    <property type="term" value="P:RNA 3'-end processing"/>
    <property type="evidence" value="ECO:0007669"/>
    <property type="project" value="UniProtKB-ARBA"/>
</dbReference>
<dbReference type="CDD" id="cd07724">
    <property type="entry name" value="POD-like_MBL-fold"/>
    <property type="match status" value="1"/>
</dbReference>
<evidence type="ECO:0000256" key="5">
    <source>
        <dbReference type="ARBA" id="ARBA00022946"/>
    </source>
</evidence>
<feature type="domain" description="Metallo-beta-lactamase" evidence="16">
    <location>
        <begin position="2"/>
        <end position="120"/>
    </location>
</feature>
<sequence length="176" mass="19423">MNTHMHADHVTGSGKLKELLPGCRSLISKASGAQADVHVADSELVEFGRHKLECRATPGHTNGCLTYVCKEQGMAFTGDTLLIRGCGRTDFQEGSPTALFESVHTKIFSLPDEFKLYPAHDYKGLTETTVGEEKKFNARLTKPLKEFVDIMDNLNLPYPKLIDKAVPANRVCGLQF</sequence>
<evidence type="ECO:0000256" key="15">
    <source>
        <dbReference type="ARBA" id="ARBA00077964"/>
    </source>
</evidence>
<evidence type="ECO:0000256" key="3">
    <source>
        <dbReference type="ARBA" id="ARBA00006759"/>
    </source>
</evidence>
<keyword evidence="6" id="KW-0223">Dioxygenase</keyword>
<gene>
    <name evidence="17" type="ORF">CLODIP_2_CD06435</name>
</gene>
<dbReference type="InterPro" id="IPR001279">
    <property type="entry name" value="Metallo-B-lactamas"/>
</dbReference>
<evidence type="ECO:0000256" key="7">
    <source>
        <dbReference type="ARBA" id="ARBA00022990"/>
    </source>
</evidence>
<dbReference type="GO" id="GO:0005739">
    <property type="term" value="C:mitochondrion"/>
    <property type="evidence" value="ECO:0007669"/>
    <property type="project" value="UniProtKB-SubCell"/>
</dbReference>
<evidence type="ECO:0000256" key="12">
    <source>
        <dbReference type="ARBA" id="ARBA00065219"/>
    </source>
</evidence>
<keyword evidence="18" id="KW-1185">Reference proteome</keyword>
<evidence type="ECO:0000256" key="1">
    <source>
        <dbReference type="ARBA" id="ARBA00001954"/>
    </source>
</evidence>
<dbReference type="InterPro" id="IPR044528">
    <property type="entry name" value="POD-like_MBL-fold"/>
</dbReference>
<keyword evidence="10" id="KW-0496">Mitochondrion</keyword>
<evidence type="ECO:0000256" key="4">
    <source>
        <dbReference type="ARBA" id="ARBA00022723"/>
    </source>
</evidence>
<dbReference type="GO" id="GO:0050313">
    <property type="term" value="F:sulfur dioxygenase activity"/>
    <property type="evidence" value="ECO:0007669"/>
    <property type="project" value="UniProtKB-EC"/>
</dbReference>
<evidence type="ECO:0000256" key="8">
    <source>
        <dbReference type="ARBA" id="ARBA00023002"/>
    </source>
</evidence>
<comment type="catalytic activity">
    <reaction evidence="11">
        <text>S-sulfanylglutathione + O2 + H2O = sulfite + glutathione + 2 H(+)</text>
        <dbReference type="Rhea" id="RHEA:12981"/>
        <dbReference type="ChEBI" id="CHEBI:15377"/>
        <dbReference type="ChEBI" id="CHEBI:15378"/>
        <dbReference type="ChEBI" id="CHEBI:15379"/>
        <dbReference type="ChEBI" id="CHEBI:17359"/>
        <dbReference type="ChEBI" id="CHEBI:57925"/>
        <dbReference type="ChEBI" id="CHEBI:58905"/>
        <dbReference type="EC" id="1.13.11.18"/>
    </reaction>
</comment>
<dbReference type="FunFam" id="3.60.15.10:FF:000013">
    <property type="entry name" value="Persulfide dioxygenase ETHE1, mitochondrial"/>
    <property type="match status" value="1"/>
</dbReference>
<dbReference type="SMART" id="SM00849">
    <property type="entry name" value="Lactamase_B"/>
    <property type="match status" value="1"/>
</dbReference>